<protein>
    <submittedName>
        <fullName evidence="1">DUF6470 family protein</fullName>
    </submittedName>
</protein>
<organism evidence="1 2">
    <name type="scientific">Virgibacillus kekensis</name>
    <dbReference type="NCBI Taxonomy" id="202261"/>
    <lineage>
        <taxon>Bacteria</taxon>
        <taxon>Bacillati</taxon>
        <taxon>Bacillota</taxon>
        <taxon>Bacilli</taxon>
        <taxon>Bacillales</taxon>
        <taxon>Bacillaceae</taxon>
        <taxon>Virgibacillus</taxon>
    </lineage>
</organism>
<dbReference type="InterPro" id="IPR045527">
    <property type="entry name" value="DUF6470"/>
</dbReference>
<proteinExistence type="predicted"/>
<evidence type="ECO:0000313" key="2">
    <source>
        <dbReference type="Proteomes" id="UP001595989"/>
    </source>
</evidence>
<reference evidence="2" key="1">
    <citation type="journal article" date="2019" name="Int. J. Syst. Evol. Microbiol.">
        <title>The Global Catalogue of Microorganisms (GCM) 10K type strain sequencing project: providing services to taxonomists for standard genome sequencing and annotation.</title>
        <authorList>
            <consortium name="The Broad Institute Genomics Platform"/>
            <consortium name="The Broad Institute Genome Sequencing Center for Infectious Disease"/>
            <person name="Wu L."/>
            <person name="Ma J."/>
        </authorList>
    </citation>
    <scope>NUCLEOTIDE SEQUENCE [LARGE SCALE GENOMIC DNA]</scope>
    <source>
        <strain evidence="2">CGMCC 4.7426</strain>
    </source>
</reference>
<evidence type="ECO:0000313" key="1">
    <source>
        <dbReference type="EMBL" id="MFC4557524.1"/>
    </source>
</evidence>
<name>A0ABV9DIF8_9BACI</name>
<keyword evidence="2" id="KW-1185">Reference proteome</keyword>
<dbReference type="Proteomes" id="UP001595989">
    <property type="component" value="Unassembled WGS sequence"/>
</dbReference>
<sequence length="190" mass="21783">MRLPQIRMESQIARIQIQQTDGRQEIQQPKAQQSIRQPEAEITMKTTPSKLDIDQTKAWEDMNLMHIFKRIEKFANDGRQGAFEGIARRVQQGAQLMKIENGGNPIASQAVTNAYDEMKRLGIKFIPSPFAVKINYQPSELKINVNVNPPEIETRPQRPIHSYTPGDVTTNMKNYQDLKIDFVNLFSESV</sequence>
<dbReference type="Pfam" id="PF20074">
    <property type="entry name" value="DUF6470"/>
    <property type="match status" value="1"/>
</dbReference>
<dbReference type="RefSeq" id="WP_390293499.1">
    <property type="nucleotide sequence ID" value="NZ_JBHSFU010000004.1"/>
</dbReference>
<dbReference type="EMBL" id="JBHSFU010000004">
    <property type="protein sequence ID" value="MFC4557524.1"/>
    <property type="molecule type" value="Genomic_DNA"/>
</dbReference>
<comment type="caution">
    <text evidence="1">The sequence shown here is derived from an EMBL/GenBank/DDBJ whole genome shotgun (WGS) entry which is preliminary data.</text>
</comment>
<accession>A0ABV9DIF8</accession>
<gene>
    <name evidence="1" type="ORF">ACFO3D_04800</name>
</gene>